<organism evidence="2">
    <name type="scientific">Staphylothermus marinus</name>
    <dbReference type="NCBI Taxonomy" id="2280"/>
    <lineage>
        <taxon>Archaea</taxon>
        <taxon>Thermoproteota</taxon>
        <taxon>Thermoprotei</taxon>
        <taxon>Desulfurococcales</taxon>
        <taxon>Desulfurococcaceae</taxon>
        <taxon>Staphylothermus</taxon>
    </lineage>
</organism>
<sequence length="374" mass="41450">MNMNLTRSRWFTAYLMAGLFSGIAGSIYFTYSRVYLRDSLGENSNYVIGLLISFEQIPQFLGIVGGFLADYIGRRKLYSISLFNPIFFIIIPFINPVLFPYIILVNSLIGSISGPAVSGAILAALNRSGKLYSIYVMAPTIGWIIGGIIPGLTRELIGSTGLFISIALLSYLSTILYFVFFPGFDFEKPRLSEIPIVFSKTWNIVLANTVVNGGLGIFWTLIGLEIYSETQNLLLYGLLLSSATALAGAVVRPLSGILVDRYEPINIIKFTLIAYIIIDTAILFTRGLPRIALWIIPIYPFRDTATTISISRRVSLKLQSTSAGLNMTMTSLSGLIVLSIISFTRGNIVYVYYIHIILLILGLILLLHDKLKMF</sequence>
<comment type="caution">
    <text evidence="2">The sequence shown here is derived from an EMBL/GenBank/DDBJ whole genome shotgun (WGS) entry which is preliminary data.</text>
</comment>
<name>A0A7C4D9U3_STAMA</name>
<feature type="transmembrane region" description="Helical" evidence="1">
    <location>
        <begin position="46"/>
        <end position="68"/>
    </location>
</feature>
<dbReference type="InterPro" id="IPR036259">
    <property type="entry name" value="MFS_trans_sf"/>
</dbReference>
<feature type="transmembrane region" description="Helical" evidence="1">
    <location>
        <begin position="267"/>
        <end position="285"/>
    </location>
</feature>
<protein>
    <submittedName>
        <fullName evidence="2">MFS transporter</fullName>
    </submittedName>
</protein>
<evidence type="ECO:0000313" key="2">
    <source>
        <dbReference type="EMBL" id="HGM58518.1"/>
    </source>
</evidence>
<reference evidence="2" key="1">
    <citation type="journal article" date="2020" name="mSystems">
        <title>Genome- and Community-Level Interaction Insights into Carbon Utilization and Element Cycling Functions of Hydrothermarchaeota in Hydrothermal Sediment.</title>
        <authorList>
            <person name="Zhou Z."/>
            <person name="Liu Y."/>
            <person name="Xu W."/>
            <person name="Pan J."/>
            <person name="Luo Z.H."/>
            <person name="Li M."/>
        </authorList>
    </citation>
    <scope>NUCLEOTIDE SEQUENCE [LARGE SCALE GENOMIC DNA]</scope>
    <source>
        <strain evidence="2">SpSt-642</strain>
    </source>
</reference>
<feature type="transmembrane region" description="Helical" evidence="1">
    <location>
        <begin position="350"/>
        <end position="368"/>
    </location>
</feature>
<evidence type="ECO:0000256" key="1">
    <source>
        <dbReference type="SAM" id="Phobius"/>
    </source>
</evidence>
<dbReference type="Pfam" id="PF07690">
    <property type="entry name" value="MFS_1"/>
    <property type="match status" value="1"/>
</dbReference>
<feature type="transmembrane region" description="Helical" evidence="1">
    <location>
        <begin position="132"/>
        <end position="150"/>
    </location>
</feature>
<keyword evidence="1" id="KW-0812">Transmembrane</keyword>
<feature type="transmembrane region" description="Helical" evidence="1">
    <location>
        <begin position="156"/>
        <end position="180"/>
    </location>
</feature>
<dbReference type="AlphaFoldDB" id="A0A7C4D9U3"/>
<feature type="transmembrane region" description="Helical" evidence="1">
    <location>
        <begin position="234"/>
        <end position="255"/>
    </location>
</feature>
<dbReference type="Gene3D" id="1.20.1250.20">
    <property type="entry name" value="MFS general substrate transporter like domains"/>
    <property type="match status" value="1"/>
</dbReference>
<feature type="transmembrane region" description="Helical" evidence="1">
    <location>
        <begin position="323"/>
        <end position="344"/>
    </location>
</feature>
<dbReference type="InterPro" id="IPR011701">
    <property type="entry name" value="MFS"/>
</dbReference>
<dbReference type="GO" id="GO:0022857">
    <property type="term" value="F:transmembrane transporter activity"/>
    <property type="evidence" value="ECO:0007669"/>
    <property type="project" value="InterPro"/>
</dbReference>
<proteinExistence type="predicted"/>
<feature type="transmembrane region" description="Helical" evidence="1">
    <location>
        <begin position="77"/>
        <end position="95"/>
    </location>
</feature>
<dbReference type="EMBL" id="DTBJ01000020">
    <property type="protein sequence ID" value="HGM58518.1"/>
    <property type="molecule type" value="Genomic_DNA"/>
</dbReference>
<gene>
    <name evidence="2" type="ORF">ENU14_02880</name>
</gene>
<keyword evidence="1" id="KW-0472">Membrane</keyword>
<keyword evidence="1" id="KW-1133">Transmembrane helix</keyword>
<accession>A0A7C4D9U3</accession>
<dbReference type="SUPFAM" id="SSF103473">
    <property type="entry name" value="MFS general substrate transporter"/>
    <property type="match status" value="1"/>
</dbReference>
<feature type="transmembrane region" description="Helical" evidence="1">
    <location>
        <begin position="12"/>
        <end position="31"/>
    </location>
</feature>
<feature type="transmembrane region" description="Helical" evidence="1">
    <location>
        <begin position="201"/>
        <end position="222"/>
    </location>
</feature>